<dbReference type="EMBL" id="JADGJH010001551">
    <property type="protein sequence ID" value="KAJ3112349.1"/>
    <property type="molecule type" value="Genomic_DNA"/>
</dbReference>
<comment type="caution">
    <text evidence="2">The sequence shown here is derived from an EMBL/GenBank/DDBJ whole genome shotgun (WGS) entry which is preliminary data.</text>
</comment>
<evidence type="ECO:0000313" key="2">
    <source>
        <dbReference type="EMBL" id="KAJ3112349.1"/>
    </source>
</evidence>
<evidence type="ECO:0000256" key="1">
    <source>
        <dbReference type="SAM" id="MobiDB-lite"/>
    </source>
</evidence>
<feature type="region of interest" description="Disordered" evidence="1">
    <location>
        <begin position="278"/>
        <end position="298"/>
    </location>
</feature>
<feature type="region of interest" description="Disordered" evidence="1">
    <location>
        <begin position="486"/>
        <end position="512"/>
    </location>
</feature>
<sequence>MTSIFALPDDDIPVFPVEDNNLNVNSQSRLRHLTPPCHMPMLTSNSDGDSAFSYENVDTSWLNMLLQPAPLLSTSNNNNNNNDNSNSNNNSSNNNYYNNNFQQQRLNMNLLSSPSSSSILPTHHSTSTLPSPLKFPNSSTSIFNSHSEMNSTSDLNLTNQFIDSSTMRQSFSSSSLIDSFMSNLNNNTTVAATSVTSDLINSLFMLPDDDIPVIIGNTDASSFRENHTRKHHLIPPCHIPSLITGENGFVYENVDTSWLEMLMQPSSSATVTIPLSLQQHHAPTPPPPPQSLKRPESSETNFWKIGQSDVEFTFSKQLDSSSSNSSVSAVVGVQSLPILPKSLAGSHSDTSAAAATATCPVSSSQMKKIKRNSALRKQQSVSISAIPATTLNDEFSIKVDAATATTTAAPAPMQTSTSIMNSLLPDLQHNLTMSASNPAAAPTSMKSNEVKTFSSEDVGAWIDAWGQEVEVDEMFGGPGCLVGCRDCPFHNDGESGGGGEENKEKNSGGRKN</sequence>
<evidence type="ECO:0000313" key="3">
    <source>
        <dbReference type="Proteomes" id="UP001211907"/>
    </source>
</evidence>
<dbReference type="AlphaFoldDB" id="A0AAD5SVV7"/>
<feature type="compositionally biased region" description="Low complexity" evidence="1">
    <location>
        <begin position="75"/>
        <end position="98"/>
    </location>
</feature>
<accession>A0AAD5SVV7</accession>
<feature type="non-terminal residue" evidence="2">
    <location>
        <position position="512"/>
    </location>
</feature>
<feature type="region of interest" description="Disordered" evidence="1">
    <location>
        <begin position="72"/>
        <end position="98"/>
    </location>
</feature>
<feature type="compositionally biased region" description="Basic and acidic residues" evidence="1">
    <location>
        <begin position="500"/>
        <end position="512"/>
    </location>
</feature>
<dbReference type="Proteomes" id="UP001211907">
    <property type="component" value="Unassembled WGS sequence"/>
</dbReference>
<feature type="compositionally biased region" description="Low complexity" evidence="1">
    <location>
        <begin position="112"/>
        <end position="129"/>
    </location>
</feature>
<name>A0AAD5SVV7_9FUNG</name>
<feature type="region of interest" description="Disordered" evidence="1">
    <location>
        <begin position="112"/>
        <end position="136"/>
    </location>
</feature>
<gene>
    <name evidence="2" type="ORF">HK100_002369</name>
</gene>
<protein>
    <submittedName>
        <fullName evidence="2">Uncharacterized protein</fullName>
    </submittedName>
</protein>
<proteinExistence type="predicted"/>
<reference evidence="2" key="1">
    <citation type="submission" date="2020-05" db="EMBL/GenBank/DDBJ databases">
        <title>Phylogenomic resolution of chytrid fungi.</title>
        <authorList>
            <person name="Stajich J.E."/>
            <person name="Amses K."/>
            <person name="Simmons R."/>
            <person name="Seto K."/>
            <person name="Myers J."/>
            <person name="Bonds A."/>
            <person name="Quandt C.A."/>
            <person name="Barry K."/>
            <person name="Liu P."/>
            <person name="Grigoriev I."/>
            <person name="Longcore J.E."/>
            <person name="James T.Y."/>
        </authorList>
    </citation>
    <scope>NUCLEOTIDE SEQUENCE</scope>
    <source>
        <strain evidence="2">JEL0513</strain>
    </source>
</reference>
<keyword evidence="3" id="KW-1185">Reference proteome</keyword>
<organism evidence="2 3">
    <name type="scientific">Physocladia obscura</name>
    <dbReference type="NCBI Taxonomy" id="109957"/>
    <lineage>
        <taxon>Eukaryota</taxon>
        <taxon>Fungi</taxon>
        <taxon>Fungi incertae sedis</taxon>
        <taxon>Chytridiomycota</taxon>
        <taxon>Chytridiomycota incertae sedis</taxon>
        <taxon>Chytridiomycetes</taxon>
        <taxon>Chytridiales</taxon>
        <taxon>Chytriomycetaceae</taxon>
        <taxon>Physocladia</taxon>
    </lineage>
</organism>